<proteinExistence type="predicted"/>
<dbReference type="AlphaFoldDB" id="A0AA88DE83"/>
<comment type="caution">
    <text evidence="3">The sequence shown here is derived from an EMBL/GenBank/DDBJ whole genome shotgun (WGS) entry which is preliminary data.</text>
</comment>
<dbReference type="GO" id="GO:0005509">
    <property type="term" value="F:calcium ion binding"/>
    <property type="evidence" value="ECO:0007669"/>
    <property type="project" value="InterPro"/>
</dbReference>
<evidence type="ECO:0000259" key="2">
    <source>
        <dbReference type="PROSITE" id="PS50222"/>
    </source>
</evidence>
<feature type="domain" description="EF-hand" evidence="2">
    <location>
        <begin position="33"/>
        <end position="68"/>
    </location>
</feature>
<dbReference type="PROSITE" id="PS50222">
    <property type="entry name" value="EF_HAND_2"/>
    <property type="match status" value="1"/>
</dbReference>
<organism evidence="3 4">
    <name type="scientific">Ficus carica</name>
    <name type="common">Common fig</name>
    <dbReference type="NCBI Taxonomy" id="3494"/>
    <lineage>
        <taxon>Eukaryota</taxon>
        <taxon>Viridiplantae</taxon>
        <taxon>Streptophyta</taxon>
        <taxon>Embryophyta</taxon>
        <taxon>Tracheophyta</taxon>
        <taxon>Spermatophyta</taxon>
        <taxon>Magnoliopsida</taxon>
        <taxon>eudicotyledons</taxon>
        <taxon>Gunneridae</taxon>
        <taxon>Pentapetalae</taxon>
        <taxon>rosids</taxon>
        <taxon>fabids</taxon>
        <taxon>Rosales</taxon>
        <taxon>Moraceae</taxon>
        <taxon>Ficeae</taxon>
        <taxon>Ficus</taxon>
    </lineage>
</organism>
<protein>
    <recommendedName>
        <fullName evidence="2">EF-hand domain-containing protein</fullName>
    </recommendedName>
</protein>
<dbReference type="InterPro" id="IPR002048">
    <property type="entry name" value="EF_hand_dom"/>
</dbReference>
<dbReference type="EMBL" id="BTGU01000005">
    <property type="protein sequence ID" value="GMN35184.1"/>
    <property type="molecule type" value="Genomic_DNA"/>
</dbReference>
<dbReference type="InterPro" id="IPR018247">
    <property type="entry name" value="EF_Hand_1_Ca_BS"/>
</dbReference>
<dbReference type="PROSITE" id="PS00018">
    <property type="entry name" value="EF_HAND_1"/>
    <property type="match status" value="2"/>
</dbReference>
<dbReference type="Pfam" id="PF13499">
    <property type="entry name" value="EF-hand_7"/>
    <property type="match status" value="1"/>
</dbReference>
<dbReference type="Gene3D" id="1.10.238.10">
    <property type="entry name" value="EF-hand"/>
    <property type="match status" value="1"/>
</dbReference>
<sequence length="109" mass="12022">MQLSSNIRTKNIPARAGNCHVSIKPKLAEALPYEEAQLKGIFMRFDENGDGRLSKEELRKAFKGLGSHVPGLQAVFALFCTDRNGDGTINDDELDILVKCALKFDGIRS</sequence>
<dbReference type="InterPro" id="IPR011992">
    <property type="entry name" value="EF-hand-dom_pair"/>
</dbReference>
<dbReference type="SUPFAM" id="SSF47473">
    <property type="entry name" value="EF-hand"/>
    <property type="match status" value="1"/>
</dbReference>
<accession>A0AA88DE83</accession>
<evidence type="ECO:0000313" key="4">
    <source>
        <dbReference type="Proteomes" id="UP001187192"/>
    </source>
</evidence>
<evidence type="ECO:0000256" key="1">
    <source>
        <dbReference type="ARBA" id="ARBA00022837"/>
    </source>
</evidence>
<evidence type="ECO:0000313" key="3">
    <source>
        <dbReference type="EMBL" id="GMN35184.1"/>
    </source>
</evidence>
<keyword evidence="1" id="KW-0106">Calcium</keyword>
<name>A0AA88DE83_FICCA</name>
<reference evidence="3" key="1">
    <citation type="submission" date="2023-07" db="EMBL/GenBank/DDBJ databases">
        <title>draft genome sequence of fig (Ficus carica).</title>
        <authorList>
            <person name="Takahashi T."/>
            <person name="Nishimura K."/>
        </authorList>
    </citation>
    <scope>NUCLEOTIDE SEQUENCE</scope>
</reference>
<dbReference type="Proteomes" id="UP001187192">
    <property type="component" value="Unassembled WGS sequence"/>
</dbReference>
<dbReference type="SMART" id="SM00054">
    <property type="entry name" value="EFh"/>
    <property type="match status" value="2"/>
</dbReference>
<gene>
    <name evidence="3" type="ORF">TIFTF001_005133</name>
</gene>
<dbReference type="CDD" id="cd00051">
    <property type="entry name" value="EFh"/>
    <property type="match status" value="1"/>
</dbReference>
<keyword evidence="4" id="KW-1185">Reference proteome</keyword>